<accession>A0ABX7V4K6</accession>
<dbReference type="Proteomes" id="UP000671960">
    <property type="component" value="Chromosome"/>
</dbReference>
<dbReference type="EMBL" id="CP050854">
    <property type="protein sequence ID" value="QTF10788.1"/>
    <property type="molecule type" value="Genomic_DNA"/>
</dbReference>
<feature type="domain" description="Adenine deaminase C-terminal" evidence="8">
    <location>
        <begin position="419"/>
        <end position="586"/>
    </location>
</feature>
<dbReference type="InterPro" id="IPR006680">
    <property type="entry name" value="Amidohydro-rel"/>
</dbReference>
<sequence length="595" mass="64098">MSCYRRMIDKLLDGGQYADLVLRGGTVVNVLTRELYQADVAVAGEYILLVGDCRDLIGPATQVIDVTGKFIAPGFIDSHMHFESAMLTLSEFSRFSIASGTTTLFADPHEIGNVSGIAGIEAMLEEAANLPNRVLFTVPCLTPDIPGFETAGSEITSRNLAALIKHPLVQGLGEMQGFSSVRPVYSRSPAIVDDLLSSVFQTHELHKTVEGNAPSLFGAELAAHILACGGRTSCHETTTKDECVEKLRADITVFMREGSTQKNMAECIKAVTEEGMDSRNLVLVSDDMLSEDLVKLGHMNELIRRTVAQDIDPVEAIQMATINAARHFGRTDIGCLAPGKAADIVVIRDLRAIDVEMVVMGGQVAAQNRKLLIDIPRYAYPDAVKSTVKRRSVKQDELKVAASGHRAQVQGLVIVPDQNITDAFSAALAVEIGWVVPDIAQDVLPIVVVERHGRSGAIGKSFVKGLGLKEGAIALSVGHDTHNIVACGADYADLSVAINRVIAMQGGLALVKDDKVVGDLRLPVAGLMTDELSAEEVTERLTMLDEKARDVLGCHLHAPFMHLSFLTLVTSPSRKITDKGLVDTENLQLIDTITH</sequence>
<dbReference type="HAMAP" id="MF_01518">
    <property type="entry name" value="Adenine_deamin"/>
    <property type="match status" value="1"/>
</dbReference>
<dbReference type="SUPFAM" id="SSF51338">
    <property type="entry name" value="Composite domain of metallo-dependent hydrolases"/>
    <property type="match status" value="1"/>
</dbReference>
<dbReference type="PANTHER" id="PTHR11113:SF2">
    <property type="entry name" value="ADENINE DEAMINASE"/>
    <property type="match status" value="1"/>
</dbReference>
<feature type="domain" description="Amidohydrolase-related" evidence="7">
    <location>
        <begin position="70"/>
        <end position="364"/>
    </location>
</feature>
<evidence type="ECO:0000256" key="5">
    <source>
        <dbReference type="ARBA" id="ARBA00047720"/>
    </source>
</evidence>
<dbReference type="InterPro" id="IPR032466">
    <property type="entry name" value="Metal_Hydrolase"/>
</dbReference>
<keyword evidence="3 6" id="KW-0378">Hydrolase</keyword>
<evidence type="ECO:0000256" key="2">
    <source>
        <dbReference type="ARBA" id="ARBA00012782"/>
    </source>
</evidence>
<dbReference type="Pfam" id="PF01979">
    <property type="entry name" value="Amidohydro_1"/>
    <property type="match status" value="1"/>
</dbReference>
<keyword evidence="4 6" id="KW-0464">Manganese</keyword>
<dbReference type="InterPro" id="IPR026912">
    <property type="entry name" value="Adenine_deam_C"/>
</dbReference>
<comment type="cofactor">
    <cofactor evidence="6">
        <name>Mn(2+)</name>
        <dbReference type="ChEBI" id="CHEBI:29035"/>
    </cofactor>
</comment>
<proteinExistence type="inferred from homology"/>
<organism evidence="9 10">
    <name type="scientific">Brenneria izadpanahii</name>
    <dbReference type="NCBI Taxonomy" id="2722756"/>
    <lineage>
        <taxon>Bacteria</taxon>
        <taxon>Pseudomonadati</taxon>
        <taxon>Pseudomonadota</taxon>
        <taxon>Gammaproteobacteria</taxon>
        <taxon>Enterobacterales</taxon>
        <taxon>Pectobacteriaceae</taxon>
        <taxon>Brenneria</taxon>
    </lineage>
</organism>
<evidence type="ECO:0000256" key="4">
    <source>
        <dbReference type="ARBA" id="ARBA00023211"/>
    </source>
</evidence>
<dbReference type="InterPro" id="IPR011059">
    <property type="entry name" value="Metal-dep_hydrolase_composite"/>
</dbReference>
<evidence type="ECO:0000256" key="1">
    <source>
        <dbReference type="ARBA" id="ARBA00006773"/>
    </source>
</evidence>
<evidence type="ECO:0000259" key="7">
    <source>
        <dbReference type="Pfam" id="PF01979"/>
    </source>
</evidence>
<comment type="subunit">
    <text evidence="6">Homodimer.</text>
</comment>
<comment type="catalytic activity">
    <reaction evidence="5 6">
        <text>adenine + H2O + H(+) = hypoxanthine + NH4(+)</text>
        <dbReference type="Rhea" id="RHEA:23688"/>
        <dbReference type="ChEBI" id="CHEBI:15377"/>
        <dbReference type="ChEBI" id="CHEBI:15378"/>
        <dbReference type="ChEBI" id="CHEBI:16708"/>
        <dbReference type="ChEBI" id="CHEBI:17368"/>
        <dbReference type="ChEBI" id="CHEBI:28938"/>
        <dbReference type="EC" id="3.5.4.2"/>
    </reaction>
</comment>
<dbReference type="InterPro" id="IPR006679">
    <property type="entry name" value="Adenine_deam"/>
</dbReference>
<keyword evidence="10" id="KW-1185">Reference proteome</keyword>
<protein>
    <recommendedName>
        <fullName evidence="2 6">Adenine deaminase</fullName>
        <shortName evidence="6">Adenase</shortName>
        <shortName evidence="6">Adenine aminase</shortName>
        <ecNumber evidence="2 6">3.5.4.2</ecNumber>
    </recommendedName>
</protein>
<evidence type="ECO:0000259" key="8">
    <source>
        <dbReference type="Pfam" id="PF13382"/>
    </source>
</evidence>
<gene>
    <name evidence="6" type="primary">ade</name>
    <name evidence="9" type="ORF">HC231_12290</name>
</gene>
<dbReference type="Gene3D" id="3.20.20.140">
    <property type="entry name" value="Metal-dependent hydrolases"/>
    <property type="match status" value="1"/>
</dbReference>
<evidence type="ECO:0000256" key="3">
    <source>
        <dbReference type="ARBA" id="ARBA00022801"/>
    </source>
</evidence>
<dbReference type="SUPFAM" id="SSF51556">
    <property type="entry name" value="Metallo-dependent hydrolases"/>
    <property type="match status" value="1"/>
</dbReference>
<dbReference type="Pfam" id="PF13382">
    <property type="entry name" value="Adenine_deam_C"/>
    <property type="match status" value="1"/>
</dbReference>
<evidence type="ECO:0000313" key="9">
    <source>
        <dbReference type="EMBL" id="QTF10788.1"/>
    </source>
</evidence>
<name>A0ABX7V4K6_9GAMM</name>
<dbReference type="Gene3D" id="2.30.40.10">
    <property type="entry name" value="Urease, subunit C, domain 1"/>
    <property type="match status" value="1"/>
</dbReference>
<comment type="similarity">
    <text evidence="1 6">Belongs to the metallo-dependent hydrolases superfamily. Adenine deaminase family.</text>
</comment>
<dbReference type="PANTHER" id="PTHR11113">
    <property type="entry name" value="N-ACETYLGLUCOSAMINE-6-PHOSPHATE DEACETYLASE"/>
    <property type="match status" value="1"/>
</dbReference>
<reference evidence="9 10" key="1">
    <citation type="submission" date="2020-03" db="EMBL/GenBank/DDBJ databases">
        <authorList>
            <person name="Bakhshi Ganjeh M."/>
        </authorList>
    </citation>
    <scope>NUCLEOTIDE SEQUENCE [LARGE SCALE GENOMIC DNA]</scope>
    <source>
        <strain evidence="10">Iran 50</strain>
    </source>
</reference>
<evidence type="ECO:0000313" key="10">
    <source>
        <dbReference type="Proteomes" id="UP000671960"/>
    </source>
</evidence>
<dbReference type="EC" id="3.5.4.2" evidence="2 6"/>
<evidence type="ECO:0000256" key="6">
    <source>
        <dbReference type="HAMAP-Rule" id="MF_01518"/>
    </source>
</evidence>